<name>A0ABX1ET90_9PROT</name>
<comment type="similarity">
    <text evidence="5">Belongs to the NtaA/SnaA/DszA monooxygenase family.</text>
</comment>
<dbReference type="Proteomes" id="UP000765160">
    <property type="component" value="Unassembled WGS sequence"/>
</dbReference>
<dbReference type="GO" id="GO:0004497">
    <property type="term" value="F:monooxygenase activity"/>
    <property type="evidence" value="ECO:0007669"/>
    <property type="project" value="UniProtKB-KW"/>
</dbReference>
<keyword evidence="3 7" id="KW-0560">Oxidoreductase</keyword>
<evidence type="ECO:0000313" key="8">
    <source>
        <dbReference type="Proteomes" id="UP000765160"/>
    </source>
</evidence>
<evidence type="ECO:0000259" key="6">
    <source>
        <dbReference type="Pfam" id="PF00296"/>
    </source>
</evidence>
<evidence type="ECO:0000313" key="7">
    <source>
        <dbReference type="EMBL" id="NKE43787.1"/>
    </source>
</evidence>
<evidence type="ECO:0000256" key="2">
    <source>
        <dbReference type="ARBA" id="ARBA00022643"/>
    </source>
</evidence>
<organism evidence="7 8">
    <name type="scientific">Falsiroseomonas frigidaquae</name>
    <dbReference type="NCBI Taxonomy" id="487318"/>
    <lineage>
        <taxon>Bacteria</taxon>
        <taxon>Pseudomonadati</taxon>
        <taxon>Pseudomonadota</taxon>
        <taxon>Alphaproteobacteria</taxon>
        <taxon>Acetobacterales</taxon>
        <taxon>Roseomonadaceae</taxon>
        <taxon>Falsiroseomonas</taxon>
    </lineage>
</organism>
<dbReference type="NCBIfam" id="TIGR03860">
    <property type="entry name" value="FMN_nitrolo"/>
    <property type="match status" value="1"/>
</dbReference>
<evidence type="ECO:0000256" key="1">
    <source>
        <dbReference type="ARBA" id="ARBA00022630"/>
    </source>
</evidence>
<evidence type="ECO:0000256" key="5">
    <source>
        <dbReference type="ARBA" id="ARBA00033748"/>
    </source>
</evidence>
<keyword evidence="8" id="KW-1185">Reference proteome</keyword>
<dbReference type="PIRSF" id="PIRSF000337">
    <property type="entry name" value="NTA_MOA"/>
    <property type="match status" value="1"/>
</dbReference>
<dbReference type="InterPro" id="IPR051260">
    <property type="entry name" value="Diverse_substr_monoxygenases"/>
</dbReference>
<dbReference type="Pfam" id="PF00296">
    <property type="entry name" value="Bac_luciferase"/>
    <property type="match status" value="1"/>
</dbReference>
<dbReference type="InterPro" id="IPR036661">
    <property type="entry name" value="Luciferase-like_sf"/>
</dbReference>
<reference evidence="7 8" key="1">
    <citation type="submission" date="2020-03" db="EMBL/GenBank/DDBJ databases">
        <title>Roseomonas selenitidurans sp. nov. isolated from soil.</title>
        <authorList>
            <person name="Liu H."/>
        </authorList>
    </citation>
    <scope>NUCLEOTIDE SEQUENCE [LARGE SCALE GENOMIC DNA]</scope>
    <source>
        <strain evidence="7 8">JCM 15073</strain>
    </source>
</reference>
<dbReference type="EC" id="1.14.-.-" evidence="7"/>
<evidence type="ECO:0000256" key="3">
    <source>
        <dbReference type="ARBA" id="ARBA00023002"/>
    </source>
</evidence>
<keyword evidence="4 7" id="KW-0503">Monooxygenase</keyword>
<dbReference type="SUPFAM" id="SSF51679">
    <property type="entry name" value="Bacterial luciferase-like"/>
    <property type="match status" value="1"/>
</dbReference>
<dbReference type="RefSeq" id="WP_168047084.1">
    <property type="nucleotide sequence ID" value="NZ_JAATJR010000001.1"/>
</dbReference>
<sequence>MTRPFHLGWFLQGSSVQAWGEPWTGAIGRDWMVPELFCDIARALERACFDYVLIEDSSYVGESYGGSREIYLANGLAVPRQDPSVIATLMAAATSRIGIVPTLSTFAYPPYLLARLVATLDQVSAGRIGWNMVTGSSDYAAMNYGMSGMPEHDLRYDMADEYMGAVNALWDSWEPGAILADTASGVLVDHSKVHAADFEGKWFKTRGPLNSGPCVQGRPVIAQAGGSARGKRFAALHADTVVASVKGVAAMRAYRDDVRANAVAQGRNPDDVKILFLVAPTLGETMEEAELRRRQRKARAEAQVPQFLAHFGKITNIDFGRYDMDTPVDQLDLHTNGHQQSLDDFKRVAGKRSLREAMLAYRGNPGSVELTGTPDAVASQMAEAMQEAGGDGFLLSLGDVSRRSVAEIADGLVPALQARGLARRAYAHAQFRDNLLEF</sequence>
<dbReference type="EMBL" id="JAAVTX010000001">
    <property type="protein sequence ID" value="NKE43787.1"/>
    <property type="molecule type" value="Genomic_DNA"/>
</dbReference>
<protein>
    <submittedName>
        <fullName evidence="7">NtaA/DmoA family FMN-dependent monooxygenase</fullName>
        <ecNumber evidence="7">1.14.-.-</ecNumber>
    </submittedName>
</protein>
<evidence type="ECO:0000256" key="4">
    <source>
        <dbReference type="ARBA" id="ARBA00023033"/>
    </source>
</evidence>
<keyword evidence="1" id="KW-0285">Flavoprotein</keyword>
<dbReference type="InterPro" id="IPR016215">
    <property type="entry name" value="NTA_MOA"/>
</dbReference>
<dbReference type="InterPro" id="IPR011251">
    <property type="entry name" value="Luciferase-like_dom"/>
</dbReference>
<comment type="caution">
    <text evidence="7">The sequence shown here is derived from an EMBL/GenBank/DDBJ whole genome shotgun (WGS) entry which is preliminary data.</text>
</comment>
<proteinExistence type="inferred from homology"/>
<feature type="domain" description="Luciferase-like" evidence="6">
    <location>
        <begin position="37"/>
        <end position="391"/>
    </location>
</feature>
<keyword evidence="2" id="KW-0288">FMN</keyword>
<dbReference type="PANTHER" id="PTHR30011:SF16">
    <property type="entry name" value="C2H2 FINGER DOMAIN TRANSCRIPTION FACTOR (EUROFUNG)-RELATED"/>
    <property type="match status" value="1"/>
</dbReference>
<dbReference type="Gene3D" id="3.20.20.30">
    <property type="entry name" value="Luciferase-like domain"/>
    <property type="match status" value="1"/>
</dbReference>
<accession>A0ABX1ET90</accession>
<gene>
    <name evidence="7" type="ORF">HB662_03290</name>
</gene>
<dbReference type="PANTHER" id="PTHR30011">
    <property type="entry name" value="ALKANESULFONATE MONOOXYGENASE-RELATED"/>
    <property type="match status" value="1"/>
</dbReference>